<dbReference type="PANTHER" id="PTHR33495:SF2">
    <property type="entry name" value="ANTI-SIGMA FACTOR ANTAGONIST TM_1081-RELATED"/>
    <property type="match status" value="1"/>
</dbReference>
<dbReference type="Pfam" id="PF01740">
    <property type="entry name" value="STAS"/>
    <property type="match status" value="1"/>
</dbReference>
<dbReference type="Gene3D" id="3.30.750.24">
    <property type="entry name" value="STAS domain"/>
    <property type="match status" value="1"/>
</dbReference>
<name>A0A921NVS0_9RHOB</name>
<comment type="similarity">
    <text evidence="1 2">Belongs to the anti-sigma-factor antagonist family.</text>
</comment>
<dbReference type="InterPro" id="IPR003658">
    <property type="entry name" value="Anti-sigma_ant"/>
</dbReference>
<dbReference type="Proteomes" id="UP000698242">
    <property type="component" value="Unassembled WGS sequence"/>
</dbReference>
<keyword evidence="4" id="KW-0808">Transferase</keyword>
<dbReference type="GO" id="GO:0043856">
    <property type="term" value="F:anti-sigma factor antagonist activity"/>
    <property type="evidence" value="ECO:0007669"/>
    <property type="project" value="InterPro"/>
</dbReference>
<keyword evidence="4" id="KW-0418">Kinase</keyword>
<evidence type="ECO:0000259" key="3">
    <source>
        <dbReference type="PROSITE" id="PS50801"/>
    </source>
</evidence>
<accession>A0A921NVS0</accession>
<reference evidence="4" key="1">
    <citation type="submission" date="2013-03" db="EMBL/GenBank/DDBJ databases">
        <title>Genome Sequence of the Profundibacterium mesophilum strain KAUST100406-0324T from Red Sea, a novel genus in the family Rhodobacteraceae.</title>
        <authorList>
            <person name="Essack M."/>
            <person name="Alam I."/>
            <person name="Lafi F."/>
            <person name="Alawi W."/>
            <person name="Kamanu F."/>
            <person name="Al-Suwailem A."/>
            <person name="Lee O.O."/>
            <person name="Xu Y."/>
            <person name="Bajic V."/>
            <person name="Qian P.-Y."/>
            <person name="Archer J."/>
        </authorList>
    </citation>
    <scope>NUCLEOTIDE SEQUENCE</scope>
    <source>
        <strain evidence="4">KAUST100406-0324</strain>
    </source>
</reference>
<dbReference type="GO" id="GO:0016301">
    <property type="term" value="F:kinase activity"/>
    <property type="evidence" value="ECO:0007669"/>
    <property type="project" value="UniProtKB-KW"/>
</dbReference>
<dbReference type="InterPro" id="IPR002645">
    <property type="entry name" value="STAS_dom"/>
</dbReference>
<evidence type="ECO:0000313" key="4">
    <source>
        <dbReference type="EMBL" id="KAF0676548.1"/>
    </source>
</evidence>
<dbReference type="AlphaFoldDB" id="A0A921NVS0"/>
<dbReference type="InterPro" id="IPR036513">
    <property type="entry name" value="STAS_dom_sf"/>
</dbReference>
<dbReference type="PROSITE" id="PS50801">
    <property type="entry name" value="STAS"/>
    <property type="match status" value="1"/>
</dbReference>
<evidence type="ECO:0000313" key="5">
    <source>
        <dbReference type="Proteomes" id="UP000698242"/>
    </source>
</evidence>
<comment type="caution">
    <text evidence="4">The sequence shown here is derived from an EMBL/GenBank/DDBJ whole genome shotgun (WGS) entry which is preliminary data.</text>
</comment>
<evidence type="ECO:0000256" key="1">
    <source>
        <dbReference type="ARBA" id="ARBA00009013"/>
    </source>
</evidence>
<sequence length="120" mass="12628">MMDVTTRTQGTMMIASVNAARIDAAAAVQFRDVMQAATADAPSRVVLDLAQVTFLDSSGLGAVIGTMKRIAPDRRLELAALNPAVAKVFRLTCLDTIFVIHESADAALASEVPDGRAHAC</sequence>
<protein>
    <recommendedName>
        <fullName evidence="2">Anti-sigma factor antagonist</fullName>
    </recommendedName>
</protein>
<dbReference type="NCBIfam" id="TIGR00377">
    <property type="entry name" value="ant_ant_sig"/>
    <property type="match status" value="1"/>
</dbReference>
<feature type="domain" description="STAS" evidence="3">
    <location>
        <begin position="22"/>
        <end position="111"/>
    </location>
</feature>
<keyword evidence="5" id="KW-1185">Reference proteome</keyword>
<gene>
    <name evidence="4" type="ORF">PMES_01280</name>
</gene>
<evidence type="ECO:0000256" key="2">
    <source>
        <dbReference type="RuleBase" id="RU003749"/>
    </source>
</evidence>
<dbReference type="EMBL" id="APKE01000014">
    <property type="protein sequence ID" value="KAF0676548.1"/>
    <property type="molecule type" value="Genomic_DNA"/>
</dbReference>
<dbReference type="SUPFAM" id="SSF52091">
    <property type="entry name" value="SpoIIaa-like"/>
    <property type="match status" value="1"/>
</dbReference>
<organism evidence="4 5">
    <name type="scientific">Profundibacterium mesophilum KAUST100406-0324</name>
    <dbReference type="NCBI Taxonomy" id="1037889"/>
    <lineage>
        <taxon>Bacteria</taxon>
        <taxon>Pseudomonadati</taxon>
        <taxon>Pseudomonadota</taxon>
        <taxon>Alphaproteobacteria</taxon>
        <taxon>Rhodobacterales</taxon>
        <taxon>Roseobacteraceae</taxon>
        <taxon>Profundibacterium</taxon>
    </lineage>
</organism>
<dbReference type="CDD" id="cd07043">
    <property type="entry name" value="STAS_anti-anti-sigma_factors"/>
    <property type="match status" value="1"/>
</dbReference>
<proteinExistence type="inferred from homology"/>
<dbReference type="PANTHER" id="PTHR33495">
    <property type="entry name" value="ANTI-SIGMA FACTOR ANTAGONIST TM_1081-RELATED-RELATED"/>
    <property type="match status" value="1"/>
</dbReference>